<keyword evidence="9 11" id="KW-0408">Iron</keyword>
<feature type="non-terminal residue" evidence="13">
    <location>
        <position position="1"/>
    </location>
</feature>
<evidence type="ECO:0000256" key="7">
    <source>
        <dbReference type="ARBA" id="ARBA00022723"/>
    </source>
</evidence>
<name>A0A482W085_ASBVE</name>
<comment type="function">
    <text evidence="2">May be involved in the metabolism of insect hormones and in the breakdown of synthetic insecticides.</text>
</comment>
<evidence type="ECO:0000256" key="9">
    <source>
        <dbReference type="ARBA" id="ARBA00023004"/>
    </source>
</evidence>
<dbReference type="OrthoDB" id="6692864at2759"/>
<evidence type="ECO:0000256" key="4">
    <source>
        <dbReference type="ARBA" id="ARBA00004406"/>
    </source>
</evidence>
<keyword evidence="7 11" id="KW-0479">Metal-binding</keyword>
<keyword evidence="6 11" id="KW-0349">Heme</keyword>
<dbReference type="EMBL" id="QDEB01042330">
    <property type="protein sequence ID" value="RZC38552.1"/>
    <property type="molecule type" value="Genomic_DNA"/>
</dbReference>
<dbReference type="Proteomes" id="UP000292052">
    <property type="component" value="Unassembled WGS sequence"/>
</dbReference>
<accession>A0A482W085</accession>
<comment type="cofactor">
    <cofactor evidence="1 11">
        <name>heme</name>
        <dbReference type="ChEBI" id="CHEBI:30413"/>
    </cofactor>
</comment>
<reference evidence="13 14" key="1">
    <citation type="submission" date="2017-03" db="EMBL/GenBank/DDBJ databases">
        <title>Genome of the blue death feigning beetle - Asbolus verrucosus.</title>
        <authorList>
            <person name="Rider S.D."/>
        </authorList>
    </citation>
    <scope>NUCLEOTIDE SEQUENCE [LARGE SCALE GENOMIC DNA]</scope>
    <source>
        <strain evidence="13">Butters</strain>
        <tissue evidence="13">Head and leg muscle</tissue>
    </source>
</reference>
<dbReference type="PROSITE" id="PS00086">
    <property type="entry name" value="CYTOCHROME_P450"/>
    <property type="match status" value="1"/>
</dbReference>
<dbReference type="Pfam" id="PF00067">
    <property type="entry name" value="p450"/>
    <property type="match status" value="1"/>
</dbReference>
<dbReference type="PANTHER" id="PTHR24291:SF209">
    <property type="entry name" value="CYTOCHROME P450-LIKE PROTEIN"/>
    <property type="match status" value="1"/>
</dbReference>
<evidence type="ECO:0000313" key="14">
    <source>
        <dbReference type="Proteomes" id="UP000292052"/>
    </source>
</evidence>
<evidence type="ECO:0000256" key="8">
    <source>
        <dbReference type="ARBA" id="ARBA00023002"/>
    </source>
</evidence>
<dbReference type="InterPro" id="IPR001128">
    <property type="entry name" value="Cyt_P450"/>
</dbReference>
<dbReference type="STRING" id="1661398.A0A482W085"/>
<dbReference type="Gene3D" id="1.10.630.10">
    <property type="entry name" value="Cytochrome P450"/>
    <property type="match status" value="1"/>
</dbReference>
<dbReference type="GO" id="GO:0005789">
    <property type="term" value="C:endoplasmic reticulum membrane"/>
    <property type="evidence" value="ECO:0007669"/>
    <property type="project" value="UniProtKB-SubCell"/>
</dbReference>
<evidence type="ECO:0000256" key="10">
    <source>
        <dbReference type="ARBA" id="ARBA00023033"/>
    </source>
</evidence>
<dbReference type="GO" id="GO:0004497">
    <property type="term" value="F:monooxygenase activity"/>
    <property type="evidence" value="ECO:0007669"/>
    <property type="project" value="UniProtKB-KW"/>
</dbReference>
<dbReference type="PANTHER" id="PTHR24291">
    <property type="entry name" value="CYTOCHROME P450 FAMILY 4"/>
    <property type="match status" value="1"/>
</dbReference>
<dbReference type="InterPro" id="IPR050196">
    <property type="entry name" value="Cytochrome_P450_Monoox"/>
</dbReference>
<feature type="binding site" description="axial binding residue" evidence="11">
    <location>
        <position position="121"/>
    </location>
    <ligand>
        <name>heme</name>
        <dbReference type="ChEBI" id="CHEBI:30413"/>
    </ligand>
    <ligandPart>
        <name>Fe</name>
        <dbReference type="ChEBI" id="CHEBI:18248"/>
    </ligandPart>
</feature>
<keyword evidence="8 12" id="KW-0560">Oxidoreductase</keyword>
<dbReference type="InterPro" id="IPR017972">
    <property type="entry name" value="Cyt_P450_CS"/>
</dbReference>
<protein>
    <submittedName>
        <fullName evidence="13">p450 domain containing protein</fullName>
    </submittedName>
</protein>
<evidence type="ECO:0000256" key="6">
    <source>
        <dbReference type="ARBA" id="ARBA00022617"/>
    </source>
</evidence>
<evidence type="ECO:0000256" key="11">
    <source>
        <dbReference type="PIRSR" id="PIRSR602403-1"/>
    </source>
</evidence>
<dbReference type="PRINTS" id="PR00465">
    <property type="entry name" value="EP450IV"/>
</dbReference>
<sequence length="163" mass="18002">RNKSPENSTRRDFPVTTAKSIAIDAHLGSGSGLFCGKFRRKNRECCVFRVGDALIIRVLSLPGGRVIPAGVMVVIHLACVHKDPQQFPDPERFDPDRFLPENIAKRHPYSFVPFSAGPRNCLGESCNSHEIEGLSVPSLGKIKQGKTIILTRPFGETEGYSRN</sequence>
<dbReference type="GO" id="GO:0020037">
    <property type="term" value="F:heme binding"/>
    <property type="evidence" value="ECO:0007669"/>
    <property type="project" value="InterPro"/>
</dbReference>
<evidence type="ECO:0000256" key="2">
    <source>
        <dbReference type="ARBA" id="ARBA00003690"/>
    </source>
</evidence>
<proteinExistence type="inferred from homology"/>
<dbReference type="GO" id="GO:0016705">
    <property type="term" value="F:oxidoreductase activity, acting on paired donors, with incorporation or reduction of molecular oxygen"/>
    <property type="evidence" value="ECO:0007669"/>
    <property type="project" value="InterPro"/>
</dbReference>
<dbReference type="InterPro" id="IPR002403">
    <property type="entry name" value="Cyt_P450_E_grp-IV"/>
</dbReference>
<comment type="similarity">
    <text evidence="5 12">Belongs to the cytochrome P450 family.</text>
</comment>
<comment type="caution">
    <text evidence="13">The sequence shown here is derived from an EMBL/GenBank/DDBJ whole genome shotgun (WGS) entry which is preliminary data.</text>
</comment>
<keyword evidence="14" id="KW-1185">Reference proteome</keyword>
<organism evidence="13 14">
    <name type="scientific">Asbolus verrucosus</name>
    <name type="common">Desert ironclad beetle</name>
    <dbReference type="NCBI Taxonomy" id="1661398"/>
    <lineage>
        <taxon>Eukaryota</taxon>
        <taxon>Metazoa</taxon>
        <taxon>Ecdysozoa</taxon>
        <taxon>Arthropoda</taxon>
        <taxon>Hexapoda</taxon>
        <taxon>Insecta</taxon>
        <taxon>Pterygota</taxon>
        <taxon>Neoptera</taxon>
        <taxon>Endopterygota</taxon>
        <taxon>Coleoptera</taxon>
        <taxon>Polyphaga</taxon>
        <taxon>Cucujiformia</taxon>
        <taxon>Tenebrionidae</taxon>
        <taxon>Pimeliinae</taxon>
        <taxon>Asbolus</taxon>
    </lineage>
</organism>
<evidence type="ECO:0000256" key="1">
    <source>
        <dbReference type="ARBA" id="ARBA00001971"/>
    </source>
</evidence>
<evidence type="ECO:0000256" key="12">
    <source>
        <dbReference type="RuleBase" id="RU000461"/>
    </source>
</evidence>
<dbReference type="GO" id="GO:0005506">
    <property type="term" value="F:iron ion binding"/>
    <property type="evidence" value="ECO:0007669"/>
    <property type="project" value="InterPro"/>
</dbReference>
<dbReference type="AlphaFoldDB" id="A0A482W085"/>
<evidence type="ECO:0000313" key="13">
    <source>
        <dbReference type="EMBL" id="RZC38552.1"/>
    </source>
</evidence>
<dbReference type="SUPFAM" id="SSF48264">
    <property type="entry name" value="Cytochrome P450"/>
    <property type="match status" value="1"/>
</dbReference>
<comment type="subcellular location">
    <subcellularLocation>
        <location evidence="4">Endoplasmic reticulum membrane</location>
        <topology evidence="4">Peripheral membrane protein</topology>
    </subcellularLocation>
    <subcellularLocation>
        <location evidence="3">Microsome membrane</location>
        <topology evidence="3">Peripheral membrane protein</topology>
    </subcellularLocation>
</comment>
<keyword evidence="10 12" id="KW-0503">Monooxygenase</keyword>
<evidence type="ECO:0000256" key="3">
    <source>
        <dbReference type="ARBA" id="ARBA00004174"/>
    </source>
</evidence>
<evidence type="ECO:0000256" key="5">
    <source>
        <dbReference type="ARBA" id="ARBA00010617"/>
    </source>
</evidence>
<gene>
    <name evidence="13" type="ORF">BDFB_014315</name>
</gene>
<dbReference type="InterPro" id="IPR036396">
    <property type="entry name" value="Cyt_P450_sf"/>
</dbReference>